<dbReference type="Proteomes" id="UP000267250">
    <property type="component" value="Chromosome"/>
</dbReference>
<dbReference type="RefSeq" id="WP_127016452.1">
    <property type="nucleotide sequence ID" value="NZ_CP016379.1"/>
</dbReference>
<reference evidence="1 2" key="1">
    <citation type="submission" date="2016-07" db="EMBL/GenBank/DDBJ databases">
        <title>Genome and transcriptome analysis of iron-reducing fermentative bacteria Anoxybacter fermentans.</title>
        <authorList>
            <person name="Zeng X."/>
            <person name="Shao Z."/>
        </authorList>
    </citation>
    <scope>NUCLEOTIDE SEQUENCE [LARGE SCALE GENOMIC DNA]</scope>
    <source>
        <strain evidence="1 2">DY22613</strain>
    </source>
</reference>
<proteinExistence type="predicted"/>
<sequence length="119" mass="14374">MITLTRLQQDLRSEVYEIGNEDNIFGRLFVFFSHDYLYLDGYLYLNIEEDLTEEKTDELADEIIYHYLNYLCPIDYGQDYTSFEVYIIRKGESYLIELEDDYEDDYNEESGIEKCEECE</sequence>
<accession>A0A3Q9HQ16</accession>
<organism evidence="1 2">
    <name type="scientific">Anoxybacter fermentans</name>
    <dbReference type="NCBI Taxonomy" id="1323375"/>
    <lineage>
        <taxon>Bacteria</taxon>
        <taxon>Bacillati</taxon>
        <taxon>Bacillota</taxon>
        <taxon>Clostridia</taxon>
        <taxon>Halanaerobiales</taxon>
        <taxon>Anoxybacter</taxon>
    </lineage>
</organism>
<dbReference type="KEGG" id="aft:BBF96_06810"/>
<evidence type="ECO:0000313" key="1">
    <source>
        <dbReference type="EMBL" id="AZR73120.1"/>
    </source>
</evidence>
<keyword evidence="2" id="KW-1185">Reference proteome</keyword>
<protein>
    <submittedName>
        <fullName evidence="1">Uncharacterized protein</fullName>
    </submittedName>
</protein>
<evidence type="ECO:0000313" key="2">
    <source>
        <dbReference type="Proteomes" id="UP000267250"/>
    </source>
</evidence>
<dbReference type="EMBL" id="CP016379">
    <property type="protein sequence ID" value="AZR73120.1"/>
    <property type="molecule type" value="Genomic_DNA"/>
</dbReference>
<name>A0A3Q9HQ16_9FIRM</name>
<gene>
    <name evidence="1" type="ORF">BBF96_06810</name>
</gene>
<dbReference type="AlphaFoldDB" id="A0A3Q9HQ16"/>